<organism evidence="4 5">
    <name type="scientific">Protea cynaroides</name>
    <dbReference type="NCBI Taxonomy" id="273540"/>
    <lineage>
        <taxon>Eukaryota</taxon>
        <taxon>Viridiplantae</taxon>
        <taxon>Streptophyta</taxon>
        <taxon>Embryophyta</taxon>
        <taxon>Tracheophyta</taxon>
        <taxon>Spermatophyta</taxon>
        <taxon>Magnoliopsida</taxon>
        <taxon>Proteales</taxon>
        <taxon>Proteaceae</taxon>
        <taxon>Protea</taxon>
    </lineage>
</organism>
<evidence type="ECO:0000313" key="4">
    <source>
        <dbReference type="EMBL" id="KAJ4952104.1"/>
    </source>
</evidence>
<dbReference type="InterPro" id="IPR049224">
    <property type="entry name" value="DUF6821"/>
</dbReference>
<feature type="region of interest" description="Disordered" evidence="1">
    <location>
        <begin position="63"/>
        <end position="89"/>
    </location>
</feature>
<evidence type="ECO:0000256" key="1">
    <source>
        <dbReference type="SAM" id="MobiDB-lite"/>
    </source>
</evidence>
<dbReference type="Pfam" id="PF20705">
    <property type="entry name" value="DUF6821"/>
    <property type="match status" value="1"/>
</dbReference>
<accession>A0A9Q0GUU7</accession>
<keyword evidence="2" id="KW-1133">Transmembrane helix</keyword>
<gene>
    <name evidence="4" type="ORF">NE237_028936</name>
</gene>
<sequence length="328" mass="35929">MEEVGEFQDWELLGVVQSPVSAETSRDFVEMEEESEGVIRSDYFSLDSVKRCAEKVSEHDLCEEGSVDSDIPSWIDPGLEPRNGDDAKRELGSEGIVLGRKYSGEFSSYSSSERSVSQENYMGCGNDARDEVAFEESGENKGIEPKSSELWSDYGGDESAPVKVESAEGDSGPVSGDYKQECEAEGPNGSDSGVTMEIAAEGGEVIEGLGAISRDEVKGGEEGKGKIVWWKLPFELLKFCVFRVSPVWSVSIAAAMMGVVILGRRLYKMKRKTRATPLKITVEDKKVSQFMVRAARLNEAFSVVRRVPIIRPSLPAAGVTPWPVMSLR</sequence>
<feature type="domain" description="DUF6821" evidence="3">
    <location>
        <begin position="234"/>
        <end position="313"/>
    </location>
</feature>
<protein>
    <recommendedName>
        <fullName evidence="3">DUF6821 domain-containing protein</fullName>
    </recommendedName>
</protein>
<dbReference type="EMBL" id="JAMYWD010000012">
    <property type="protein sequence ID" value="KAJ4952104.1"/>
    <property type="molecule type" value="Genomic_DNA"/>
</dbReference>
<feature type="compositionally biased region" description="Basic and acidic residues" evidence="1">
    <location>
        <begin position="135"/>
        <end position="147"/>
    </location>
</feature>
<reference evidence="4" key="1">
    <citation type="journal article" date="2023" name="Plant J.">
        <title>The genome of the king protea, Protea cynaroides.</title>
        <authorList>
            <person name="Chang J."/>
            <person name="Duong T.A."/>
            <person name="Schoeman C."/>
            <person name="Ma X."/>
            <person name="Roodt D."/>
            <person name="Barker N."/>
            <person name="Li Z."/>
            <person name="Van de Peer Y."/>
            <person name="Mizrachi E."/>
        </authorList>
    </citation>
    <scope>NUCLEOTIDE SEQUENCE</scope>
    <source>
        <tissue evidence="4">Young leaves</tissue>
    </source>
</reference>
<dbReference type="PANTHER" id="PTHR33646:SF6">
    <property type="entry name" value="TRANSMEMBRANE PROTEIN"/>
    <property type="match status" value="1"/>
</dbReference>
<dbReference type="OrthoDB" id="1931521at2759"/>
<feature type="region of interest" description="Disordered" evidence="1">
    <location>
        <begin position="135"/>
        <end position="192"/>
    </location>
</feature>
<proteinExistence type="predicted"/>
<evidence type="ECO:0000313" key="5">
    <source>
        <dbReference type="Proteomes" id="UP001141806"/>
    </source>
</evidence>
<keyword evidence="2" id="KW-0812">Transmembrane</keyword>
<dbReference type="AlphaFoldDB" id="A0A9Q0GUU7"/>
<keyword evidence="5" id="KW-1185">Reference proteome</keyword>
<dbReference type="Proteomes" id="UP001141806">
    <property type="component" value="Unassembled WGS sequence"/>
</dbReference>
<name>A0A9Q0GUU7_9MAGN</name>
<evidence type="ECO:0000259" key="3">
    <source>
        <dbReference type="Pfam" id="PF20705"/>
    </source>
</evidence>
<dbReference type="PANTHER" id="PTHR33646">
    <property type="entry name" value="GB|AAF00631.1"/>
    <property type="match status" value="1"/>
</dbReference>
<keyword evidence="2" id="KW-0472">Membrane</keyword>
<evidence type="ECO:0000256" key="2">
    <source>
        <dbReference type="SAM" id="Phobius"/>
    </source>
</evidence>
<dbReference type="InterPro" id="IPR045883">
    <property type="entry name" value="At4g13530-like"/>
</dbReference>
<feature type="transmembrane region" description="Helical" evidence="2">
    <location>
        <begin position="247"/>
        <end position="267"/>
    </location>
</feature>
<comment type="caution">
    <text evidence="4">The sequence shown here is derived from an EMBL/GenBank/DDBJ whole genome shotgun (WGS) entry which is preliminary data.</text>
</comment>